<protein>
    <submittedName>
        <fullName evidence="1">Uncharacterized protein</fullName>
    </submittedName>
</protein>
<accession>A0A2B4RR68</accession>
<dbReference type="Proteomes" id="UP000225706">
    <property type="component" value="Unassembled WGS sequence"/>
</dbReference>
<evidence type="ECO:0000313" key="2">
    <source>
        <dbReference type="Proteomes" id="UP000225706"/>
    </source>
</evidence>
<comment type="caution">
    <text evidence="1">The sequence shown here is derived from an EMBL/GenBank/DDBJ whole genome shotgun (WGS) entry which is preliminary data.</text>
</comment>
<dbReference type="PROSITE" id="PS51257">
    <property type="entry name" value="PROKAR_LIPOPROTEIN"/>
    <property type="match status" value="1"/>
</dbReference>
<dbReference type="AlphaFoldDB" id="A0A2B4RR68"/>
<evidence type="ECO:0000313" key="1">
    <source>
        <dbReference type="EMBL" id="PFX19289.1"/>
    </source>
</evidence>
<gene>
    <name evidence="1" type="ORF">AWC38_SpisGene16306</name>
</gene>
<dbReference type="EMBL" id="LSMT01000368">
    <property type="protein sequence ID" value="PFX19289.1"/>
    <property type="molecule type" value="Genomic_DNA"/>
</dbReference>
<organism evidence="1 2">
    <name type="scientific">Stylophora pistillata</name>
    <name type="common">Smooth cauliflower coral</name>
    <dbReference type="NCBI Taxonomy" id="50429"/>
    <lineage>
        <taxon>Eukaryota</taxon>
        <taxon>Metazoa</taxon>
        <taxon>Cnidaria</taxon>
        <taxon>Anthozoa</taxon>
        <taxon>Hexacorallia</taxon>
        <taxon>Scleractinia</taxon>
        <taxon>Astrocoeniina</taxon>
        <taxon>Pocilloporidae</taxon>
        <taxon>Stylophora</taxon>
    </lineage>
</organism>
<sequence>MTSRVRIQLPLLLFGAWSGVGVFVQWGALGCQLGTDHVAGGVAVLEDGALQGIGVKAACGAGVVGDQSFDSSYSDFRPAVGVRKSHGGQAMMHAPVIQELAGSMMLVWALNVGCVPGMSTGMGQVGVGVVGWVHCGSEGDKWLRFRGFVYAAIMEVVVKVLHQFRLMYIYMYDTELARLRETALLCISIEQLTSTGWITSRLQTGLMFTELAGNEWINGDDRFEDGQTQTGEGDSA</sequence>
<name>A0A2B4RR68_STYPI</name>
<reference evidence="2" key="1">
    <citation type="journal article" date="2017" name="bioRxiv">
        <title>Comparative analysis of the genomes of Stylophora pistillata and Acropora digitifera provides evidence for extensive differences between species of corals.</title>
        <authorList>
            <person name="Voolstra C.R."/>
            <person name="Li Y."/>
            <person name="Liew Y.J."/>
            <person name="Baumgarten S."/>
            <person name="Zoccola D."/>
            <person name="Flot J.-F."/>
            <person name="Tambutte S."/>
            <person name="Allemand D."/>
            <person name="Aranda M."/>
        </authorList>
    </citation>
    <scope>NUCLEOTIDE SEQUENCE [LARGE SCALE GENOMIC DNA]</scope>
</reference>
<proteinExistence type="predicted"/>
<keyword evidence="2" id="KW-1185">Reference proteome</keyword>